<dbReference type="Gene3D" id="3.40.50.720">
    <property type="entry name" value="NAD(P)-binding Rossmann-like Domain"/>
    <property type="match status" value="1"/>
</dbReference>
<comment type="similarity">
    <text evidence="1 3">Belongs to the short-chain dehydrogenases/reductases (SDR) family.</text>
</comment>
<evidence type="ECO:0000256" key="3">
    <source>
        <dbReference type="RuleBase" id="RU000363"/>
    </source>
</evidence>
<organism evidence="4 5">
    <name type="scientific">Umezawaea tangerina</name>
    <dbReference type="NCBI Taxonomy" id="84725"/>
    <lineage>
        <taxon>Bacteria</taxon>
        <taxon>Bacillati</taxon>
        <taxon>Actinomycetota</taxon>
        <taxon>Actinomycetes</taxon>
        <taxon>Pseudonocardiales</taxon>
        <taxon>Pseudonocardiaceae</taxon>
        <taxon>Umezawaea</taxon>
    </lineage>
</organism>
<keyword evidence="2" id="KW-0560">Oxidoreductase</keyword>
<accession>A0A2T0SP52</accession>
<dbReference type="PRINTS" id="PR00080">
    <property type="entry name" value="SDRFAMILY"/>
</dbReference>
<dbReference type="GO" id="GO:0016020">
    <property type="term" value="C:membrane"/>
    <property type="evidence" value="ECO:0007669"/>
    <property type="project" value="TreeGrafter"/>
</dbReference>
<evidence type="ECO:0000313" key="5">
    <source>
        <dbReference type="Proteomes" id="UP000239494"/>
    </source>
</evidence>
<keyword evidence="5" id="KW-1185">Reference proteome</keyword>
<dbReference type="PRINTS" id="PR00081">
    <property type="entry name" value="GDHRDH"/>
</dbReference>
<protein>
    <recommendedName>
        <fullName evidence="6">Short-subunit dehydrogenase</fullName>
    </recommendedName>
</protein>
<dbReference type="CDD" id="cd05233">
    <property type="entry name" value="SDR_c"/>
    <property type="match status" value="1"/>
</dbReference>
<dbReference type="AlphaFoldDB" id="A0A2T0SP52"/>
<dbReference type="PANTHER" id="PTHR44196:SF1">
    <property type="entry name" value="DEHYDROGENASE_REDUCTASE SDR FAMILY MEMBER 7B"/>
    <property type="match status" value="1"/>
</dbReference>
<comment type="caution">
    <text evidence="4">The sequence shown here is derived from an EMBL/GenBank/DDBJ whole genome shotgun (WGS) entry which is preliminary data.</text>
</comment>
<evidence type="ECO:0000256" key="1">
    <source>
        <dbReference type="ARBA" id="ARBA00006484"/>
    </source>
</evidence>
<dbReference type="SUPFAM" id="SSF51735">
    <property type="entry name" value="NAD(P)-binding Rossmann-fold domains"/>
    <property type="match status" value="1"/>
</dbReference>
<evidence type="ECO:0008006" key="6">
    <source>
        <dbReference type="Google" id="ProtNLM"/>
    </source>
</evidence>
<dbReference type="Proteomes" id="UP000239494">
    <property type="component" value="Unassembled WGS sequence"/>
</dbReference>
<gene>
    <name evidence="4" type="ORF">CLV43_114105</name>
</gene>
<evidence type="ECO:0000313" key="4">
    <source>
        <dbReference type="EMBL" id="PRY35187.1"/>
    </source>
</evidence>
<proteinExistence type="inferred from homology"/>
<dbReference type="InterPro" id="IPR020904">
    <property type="entry name" value="Sc_DH/Rdtase_CS"/>
</dbReference>
<name>A0A2T0SP52_9PSEU</name>
<dbReference type="InterPro" id="IPR036291">
    <property type="entry name" value="NAD(P)-bd_dom_sf"/>
</dbReference>
<dbReference type="RefSeq" id="WP_106193643.1">
    <property type="nucleotide sequence ID" value="NZ_PVTF01000014.1"/>
</dbReference>
<dbReference type="EMBL" id="PVTF01000014">
    <property type="protein sequence ID" value="PRY35187.1"/>
    <property type="molecule type" value="Genomic_DNA"/>
</dbReference>
<dbReference type="PANTHER" id="PTHR44196">
    <property type="entry name" value="DEHYDROGENASE/REDUCTASE SDR FAMILY MEMBER 7B"/>
    <property type="match status" value="1"/>
</dbReference>
<dbReference type="OrthoDB" id="9810734at2"/>
<sequence>MTSRPKALVTGASSGIGTALARRLSAADHDLVLVARRRDRLEELARDLPTDVEVLVADLGTRDGVDAVTARVRTGDLRVVISNAGVGGYAPLAEVDPHEVDRLWTLNSIAPIAIARAALPSLIAAGEGGVITVGSLLAFSSGLGNDRLPARTLYAGAKAATVAFTRALAGELMGTGVTATVVCPGLVATEWQGGMNQGNPNAMSAADVAAAAWTAFTRGEVLCVPGLEDAAAVDRFAEAEAALLFGGNRAPLAERYRAS</sequence>
<dbReference type="GO" id="GO:0016491">
    <property type="term" value="F:oxidoreductase activity"/>
    <property type="evidence" value="ECO:0007669"/>
    <property type="project" value="UniProtKB-KW"/>
</dbReference>
<reference evidence="4 5" key="1">
    <citation type="submission" date="2018-03" db="EMBL/GenBank/DDBJ databases">
        <title>Genomic Encyclopedia of Archaeal and Bacterial Type Strains, Phase II (KMG-II): from individual species to whole genera.</title>
        <authorList>
            <person name="Goeker M."/>
        </authorList>
    </citation>
    <scope>NUCLEOTIDE SEQUENCE [LARGE SCALE GENOMIC DNA]</scope>
    <source>
        <strain evidence="4 5">DSM 44720</strain>
    </source>
</reference>
<dbReference type="Pfam" id="PF00106">
    <property type="entry name" value="adh_short"/>
    <property type="match status" value="1"/>
</dbReference>
<dbReference type="InterPro" id="IPR002347">
    <property type="entry name" value="SDR_fam"/>
</dbReference>
<evidence type="ECO:0000256" key="2">
    <source>
        <dbReference type="ARBA" id="ARBA00023002"/>
    </source>
</evidence>
<dbReference type="PROSITE" id="PS00061">
    <property type="entry name" value="ADH_SHORT"/>
    <property type="match status" value="1"/>
</dbReference>